<dbReference type="AlphaFoldDB" id="A0AA50CPE8"/>
<sequence>MDRTGIAFTALLIALAALVVSVLLIEVDPPFPETGDGAIVPAPAVGPVE</sequence>
<keyword evidence="2" id="KW-1185">Reference proteome</keyword>
<dbReference type="Proteomes" id="UP001234585">
    <property type="component" value="Chromosome"/>
</dbReference>
<proteinExistence type="predicted"/>
<evidence type="ECO:0000313" key="2">
    <source>
        <dbReference type="Proteomes" id="UP001234585"/>
    </source>
</evidence>
<dbReference type="EMBL" id="CP132302">
    <property type="protein sequence ID" value="WLR99006.1"/>
    <property type="molecule type" value="Genomic_DNA"/>
</dbReference>
<organism evidence="1 2">
    <name type="scientific">Shinella sumterensis</name>
    <dbReference type="NCBI Taxonomy" id="1967501"/>
    <lineage>
        <taxon>Bacteria</taxon>
        <taxon>Pseudomonadati</taxon>
        <taxon>Pseudomonadota</taxon>
        <taxon>Alphaproteobacteria</taxon>
        <taxon>Hyphomicrobiales</taxon>
        <taxon>Rhizobiaceae</taxon>
        <taxon>Shinella</taxon>
    </lineage>
</organism>
<accession>A0AA50CPE8</accession>
<dbReference type="RefSeq" id="WP_167719441.1">
    <property type="nucleotide sequence ID" value="NZ_CP132302.1"/>
</dbReference>
<protein>
    <submittedName>
        <fullName evidence="1">Uncharacterized protein</fullName>
    </submittedName>
</protein>
<reference evidence="1 2" key="1">
    <citation type="submission" date="2023-08" db="EMBL/GenBank/DDBJ databases">
        <title>Pathogen: clinical or host-associated sample.</title>
        <authorList>
            <person name="Hergert J."/>
            <person name="Casey R."/>
            <person name="Wagner J."/>
            <person name="Young E.L."/>
            <person name="Oakeson K.F."/>
        </authorList>
    </citation>
    <scope>NUCLEOTIDE SEQUENCE [LARGE SCALE GENOMIC DNA]</scope>
    <source>
        <strain evidence="1 2">1760953</strain>
    </source>
</reference>
<gene>
    <name evidence="1" type="ORF">Q9313_08305</name>
</gene>
<evidence type="ECO:0000313" key="1">
    <source>
        <dbReference type="EMBL" id="WLR99006.1"/>
    </source>
</evidence>
<name>A0AA50CPE8_9HYPH</name>